<dbReference type="EMBL" id="CP058627">
    <property type="protein sequence ID" value="QLG86838.1"/>
    <property type="molecule type" value="Genomic_DNA"/>
</dbReference>
<dbReference type="AlphaFoldDB" id="A0A7H9BF71"/>
<sequence>MSGKSPKAAPQADRSAERLITAIMGVFFLVMAWLTLLENGIALKGKSGAVSWVTGSPSTWIALASLGFAALSFALLLRSLNARKSAYLAMLVLVFLPALIFIIVTLP</sequence>
<keyword evidence="3" id="KW-1185">Reference proteome</keyword>
<protein>
    <submittedName>
        <fullName evidence="2">Uncharacterized protein</fullName>
    </submittedName>
</protein>
<keyword evidence="1" id="KW-0812">Transmembrane</keyword>
<feature type="transmembrane region" description="Helical" evidence="1">
    <location>
        <begin position="20"/>
        <end position="37"/>
    </location>
</feature>
<keyword evidence="1" id="KW-1133">Transmembrane helix</keyword>
<dbReference type="KEGG" id="chiz:HQ393_00480"/>
<evidence type="ECO:0000256" key="1">
    <source>
        <dbReference type="SAM" id="Phobius"/>
    </source>
</evidence>
<feature type="transmembrane region" description="Helical" evidence="1">
    <location>
        <begin position="57"/>
        <end position="77"/>
    </location>
</feature>
<dbReference type="RefSeq" id="WP_179356924.1">
    <property type="nucleotide sequence ID" value="NZ_CP058627.1"/>
</dbReference>
<organism evidence="2 3">
    <name type="scientific">Chitinibacter bivalviorum</name>
    <dbReference type="NCBI Taxonomy" id="2739434"/>
    <lineage>
        <taxon>Bacteria</taxon>
        <taxon>Pseudomonadati</taxon>
        <taxon>Pseudomonadota</taxon>
        <taxon>Betaproteobacteria</taxon>
        <taxon>Neisseriales</taxon>
        <taxon>Chitinibacteraceae</taxon>
        <taxon>Chitinibacter</taxon>
    </lineage>
</organism>
<dbReference type="Proteomes" id="UP000509597">
    <property type="component" value="Chromosome"/>
</dbReference>
<accession>A0A7H9BF71</accession>
<feature type="transmembrane region" description="Helical" evidence="1">
    <location>
        <begin position="86"/>
        <end position="106"/>
    </location>
</feature>
<proteinExistence type="predicted"/>
<keyword evidence="1" id="KW-0472">Membrane</keyword>
<reference evidence="2 3" key="1">
    <citation type="submission" date="2020-07" db="EMBL/GenBank/DDBJ databases">
        <title>Complete genome sequence of Chitinibacter sp. 2T18.</title>
        <authorList>
            <person name="Bae J.-W."/>
            <person name="Choi J.-W."/>
        </authorList>
    </citation>
    <scope>NUCLEOTIDE SEQUENCE [LARGE SCALE GENOMIC DNA]</scope>
    <source>
        <strain evidence="2 3">2T18</strain>
    </source>
</reference>
<gene>
    <name evidence="2" type="ORF">HQ393_00480</name>
</gene>
<evidence type="ECO:0000313" key="3">
    <source>
        <dbReference type="Proteomes" id="UP000509597"/>
    </source>
</evidence>
<name>A0A7H9BF71_9NEIS</name>
<evidence type="ECO:0000313" key="2">
    <source>
        <dbReference type="EMBL" id="QLG86838.1"/>
    </source>
</evidence>